<dbReference type="EMBL" id="QNRX01000007">
    <property type="protein sequence ID" value="RBP65360.1"/>
    <property type="molecule type" value="Genomic_DNA"/>
</dbReference>
<dbReference type="Gene3D" id="3.40.50.850">
    <property type="entry name" value="Isochorismatase-like"/>
    <property type="match status" value="1"/>
</dbReference>
<dbReference type="Proteomes" id="UP000253490">
    <property type="component" value="Unassembled WGS sequence"/>
</dbReference>
<dbReference type="InterPro" id="IPR036380">
    <property type="entry name" value="Isochorismatase-like_sf"/>
</dbReference>
<keyword evidence="2" id="KW-0378">Hydrolase</keyword>
<evidence type="ECO:0000313" key="4">
    <source>
        <dbReference type="EMBL" id="RBP65360.1"/>
    </source>
</evidence>
<evidence type="ECO:0000256" key="1">
    <source>
        <dbReference type="ARBA" id="ARBA00006336"/>
    </source>
</evidence>
<dbReference type="OrthoDB" id="9796485at2"/>
<dbReference type="RefSeq" id="WP_113920477.1">
    <property type="nucleotide sequence ID" value="NZ_QNRX01000007.1"/>
</dbReference>
<dbReference type="Pfam" id="PF00857">
    <property type="entry name" value="Isochorismatase"/>
    <property type="match status" value="1"/>
</dbReference>
<dbReference type="CDD" id="cd00431">
    <property type="entry name" value="cysteine_hydrolases"/>
    <property type="match status" value="1"/>
</dbReference>
<evidence type="ECO:0000259" key="3">
    <source>
        <dbReference type="Pfam" id="PF00857"/>
    </source>
</evidence>
<dbReference type="AlphaFoldDB" id="A0A366IAH5"/>
<name>A0A366IAH5_9FIRM</name>
<comment type="caution">
    <text evidence="4">The sequence shown here is derived from an EMBL/GenBank/DDBJ whole genome shotgun (WGS) entry which is preliminary data.</text>
</comment>
<dbReference type="PANTHER" id="PTHR43540">
    <property type="entry name" value="PEROXYUREIDOACRYLATE/UREIDOACRYLATE AMIDOHYDROLASE-RELATED"/>
    <property type="match status" value="1"/>
</dbReference>
<dbReference type="PANTHER" id="PTHR43540:SF6">
    <property type="entry name" value="ISOCHORISMATASE-LIKE DOMAIN-CONTAINING PROTEIN"/>
    <property type="match status" value="1"/>
</dbReference>
<dbReference type="SUPFAM" id="SSF52499">
    <property type="entry name" value="Isochorismatase-like hydrolases"/>
    <property type="match status" value="1"/>
</dbReference>
<organism evidence="4 5">
    <name type="scientific">Alkalibaculum bacchi</name>
    <dbReference type="NCBI Taxonomy" id="645887"/>
    <lineage>
        <taxon>Bacteria</taxon>
        <taxon>Bacillati</taxon>
        <taxon>Bacillota</taxon>
        <taxon>Clostridia</taxon>
        <taxon>Eubacteriales</taxon>
        <taxon>Eubacteriaceae</taxon>
        <taxon>Alkalibaculum</taxon>
    </lineage>
</organism>
<keyword evidence="5" id="KW-1185">Reference proteome</keyword>
<sequence>MKVLVVTDMQNDFIDGTLGTKEAIGIVDSAKAKIDSYLAAGDRVIYTQDTHTEAYLQTQEGQKLPVEHCMKGTPGWEISQRVYVIGCQVIEKPAFGSIELAEFISAIKEVESIELIGLCTDICVISNAMILKAKMPEIPIIVDASCCAGTTLESHKNALYAMKVCQIEVTGVNDYDAVQ</sequence>
<evidence type="ECO:0000256" key="2">
    <source>
        <dbReference type="ARBA" id="ARBA00022801"/>
    </source>
</evidence>
<evidence type="ECO:0000313" key="5">
    <source>
        <dbReference type="Proteomes" id="UP000253490"/>
    </source>
</evidence>
<dbReference type="InterPro" id="IPR050272">
    <property type="entry name" value="Isochorismatase-like_hydrls"/>
</dbReference>
<comment type="similarity">
    <text evidence="1">Belongs to the isochorismatase family.</text>
</comment>
<accession>A0A366IAH5</accession>
<feature type="domain" description="Isochorismatase-like" evidence="3">
    <location>
        <begin position="3"/>
        <end position="172"/>
    </location>
</feature>
<gene>
    <name evidence="4" type="ORF">DES36_107100</name>
</gene>
<proteinExistence type="inferred from homology"/>
<reference evidence="4 5" key="1">
    <citation type="submission" date="2018-06" db="EMBL/GenBank/DDBJ databases">
        <title>Genomic Encyclopedia of Type Strains, Phase IV (KMG-IV): sequencing the most valuable type-strain genomes for metagenomic binning, comparative biology and taxonomic classification.</title>
        <authorList>
            <person name="Goeker M."/>
        </authorList>
    </citation>
    <scope>NUCLEOTIDE SEQUENCE [LARGE SCALE GENOMIC DNA]</scope>
    <source>
        <strain evidence="4 5">DSM 22112</strain>
    </source>
</reference>
<dbReference type="GO" id="GO:0016787">
    <property type="term" value="F:hydrolase activity"/>
    <property type="evidence" value="ECO:0007669"/>
    <property type="project" value="UniProtKB-KW"/>
</dbReference>
<dbReference type="InterPro" id="IPR000868">
    <property type="entry name" value="Isochorismatase-like_dom"/>
</dbReference>
<protein>
    <submittedName>
        <fullName evidence="4">Nicotinamidase-related amidase</fullName>
    </submittedName>
</protein>